<sequence>MGGRPWQRLLSPCSPSSRGCAKQAFASPHHNPDPAVLAATFRSARANSKTPRMAIPAPGCLGNKVHARLARRPTAPPYANNHRLSHDGAVSNRHERPPMFARQPHHRNKYQRPSTSSPRAKAPAFKRSPIHAQIVAHRHSSRGSFAPLKHSLGDYAAGEAPPLSPLWEEQNQQSILASSTDPARI</sequence>
<reference evidence="2 3" key="1">
    <citation type="submission" date="2016-07" db="EMBL/GenBank/DDBJ databases">
        <title>Multiple horizontal gene transfer events from other fungi enriched the ability of initially mycotrophic Trichoderma (Ascomycota) to feed on dead plant biomass.</title>
        <authorList>
            <consortium name="DOE Joint Genome Institute"/>
            <person name="Aerts A."/>
            <person name="Atanasova L."/>
            <person name="Chenthamara K."/>
            <person name="Zhang J."/>
            <person name="Grujic M."/>
            <person name="Henrissat B."/>
            <person name="Kuo A."/>
            <person name="Salamov A."/>
            <person name="Lipzen A."/>
            <person name="Labutti K."/>
            <person name="Barry K."/>
            <person name="Miao Y."/>
            <person name="Rahimi M.J."/>
            <person name="Shen Q."/>
            <person name="Grigoriev I.V."/>
            <person name="Kubicek C.P."/>
            <person name="Druzhinina I.S."/>
        </authorList>
    </citation>
    <scope>NUCLEOTIDE SEQUENCE [LARGE SCALE GENOMIC DNA]</scope>
    <source>
        <strain evidence="2 3">ATCC 18648</strain>
    </source>
</reference>
<accession>A0A2T4C3X6</accession>
<feature type="region of interest" description="Disordered" evidence="1">
    <location>
        <begin position="1"/>
        <end position="33"/>
    </location>
</feature>
<feature type="region of interest" description="Disordered" evidence="1">
    <location>
        <begin position="138"/>
        <end position="185"/>
    </location>
</feature>
<dbReference type="Proteomes" id="UP000240760">
    <property type="component" value="Unassembled WGS sequence"/>
</dbReference>
<dbReference type="AlphaFoldDB" id="A0A2T4C3X6"/>
<evidence type="ECO:0000313" key="2">
    <source>
        <dbReference type="EMBL" id="PTB76269.1"/>
    </source>
</evidence>
<evidence type="ECO:0000256" key="1">
    <source>
        <dbReference type="SAM" id="MobiDB-lite"/>
    </source>
</evidence>
<keyword evidence="3" id="KW-1185">Reference proteome</keyword>
<feature type="compositionally biased region" description="Polar residues" evidence="1">
    <location>
        <begin position="169"/>
        <end position="185"/>
    </location>
</feature>
<organism evidence="2 3">
    <name type="scientific">Trichoderma longibrachiatum ATCC 18648</name>
    <dbReference type="NCBI Taxonomy" id="983965"/>
    <lineage>
        <taxon>Eukaryota</taxon>
        <taxon>Fungi</taxon>
        <taxon>Dikarya</taxon>
        <taxon>Ascomycota</taxon>
        <taxon>Pezizomycotina</taxon>
        <taxon>Sordariomycetes</taxon>
        <taxon>Hypocreomycetidae</taxon>
        <taxon>Hypocreales</taxon>
        <taxon>Hypocreaceae</taxon>
        <taxon>Trichoderma</taxon>
    </lineage>
</organism>
<proteinExistence type="predicted"/>
<evidence type="ECO:0000313" key="3">
    <source>
        <dbReference type="Proteomes" id="UP000240760"/>
    </source>
</evidence>
<feature type="region of interest" description="Disordered" evidence="1">
    <location>
        <begin position="74"/>
        <end position="125"/>
    </location>
</feature>
<gene>
    <name evidence="2" type="ORF">M440DRAFT_1249180</name>
</gene>
<dbReference type="EMBL" id="KZ679132">
    <property type="protein sequence ID" value="PTB76269.1"/>
    <property type="molecule type" value="Genomic_DNA"/>
</dbReference>
<protein>
    <submittedName>
        <fullName evidence="2">Uncharacterized protein</fullName>
    </submittedName>
</protein>
<name>A0A2T4C3X6_TRILO</name>